<dbReference type="GO" id="GO:0005829">
    <property type="term" value="C:cytosol"/>
    <property type="evidence" value="ECO:0007669"/>
    <property type="project" value="TreeGrafter"/>
</dbReference>
<sequence length="603" mass="69502">MQQLQDFSELEEENISLLKQVSVLKENQVDYEGIKHELKRKDEEIDFLNSQLDELVQLKDIADRQLEEALETLKSEREQKNELRRELSGYLSYDSIGNLQTNFEDHNEEEEFDSGYNSGGLNKSNGEILMSTPRNSDIFHPGPKMASDLFTELSLTEIQKVKQQLLQVDREKANLEINMQEVRRNLDEMSKELCKEQQRNAELAEQMTILQKDGIPKHQIDNGDELSKCTCGQEGSEVLRLERELKDLKHRDEMLEKRYQEEKLEWEKSKKVVTEELQTCVKSESDDRGLLTVLQEELRAARRLYCDFQSKLNLAQDELLSFVEELAHLYNHVCMRNNLTPNRVMLDYFRDGKGAKLQFRKRKSSDFFGKLLVNTDLEITDLHSGERSPLSSPDSSIGSDFGDSAREPLSITHLIAVVKDQIKHLQGALAVSWHHTSFEMITSEMDKEKEVLVEEIMKLKALLSTKREQIATLRTVLKANKQTAEVAMSNLKSKYDNEKALVSETMVKLRHELKALKEDAATFSSMRSVFASRCDQYVNQLEDMQRQLVIAEDEKKTLNALLRMAIQQKLALTQRLEGREAAQDTSKSGRSKMKTRSSKSKVN</sequence>
<dbReference type="PANTHER" id="PTHR31233">
    <property type="entry name" value="BICAUDAL D FAMILY MEMBER"/>
    <property type="match status" value="1"/>
</dbReference>
<dbReference type="GO" id="GO:0070507">
    <property type="term" value="P:regulation of microtubule cytoskeleton organization"/>
    <property type="evidence" value="ECO:0007669"/>
    <property type="project" value="TreeGrafter"/>
</dbReference>
<dbReference type="InterPro" id="IPR018477">
    <property type="entry name" value="BICD"/>
</dbReference>
<comment type="caution">
    <text evidence="5">The sequence shown here is derived from an EMBL/GenBank/DDBJ whole genome shotgun (WGS) entry which is preliminary data.</text>
</comment>
<feature type="coiled-coil region" evidence="3">
    <location>
        <begin position="499"/>
        <end position="561"/>
    </location>
</feature>
<dbReference type="Pfam" id="PF09730">
    <property type="entry name" value="BicD"/>
    <property type="match status" value="2"/>
</dbReference>
<evidence type="ECO:0000256" key="1">
    <source>
        <dbReference type="ARBA" id="ARBA00010061"/>
    </source>
</evidence>
<dbReference type="GO" id="GO:0005794">
    <property type="term" value="C:Golgi apparatus"/>
    <property type="evidence" value="ECO:0007669"/>
    <property type="project" value="TreeGrafter"/>
</dbReference>
<dbReference type="GO" id="GO:0072393">
    <property type="term" value="P:microtubule anchoring at microtubule organizing center"/>
    <property type="evidence" value="ECO:0007669"/>
    <property type="project" value="TreeGrafter"/>
</dbReference>
<dbReference type="Proteomes" id="UP000770717">
    <property type="component" value="Unassembled WGS sequence"/>
</dbReference>
<dbReference type="GO" id="GO:0070840">
    <property type="term" value="F:dynein complex binding"/>
    <property type="evidence" value="ECO:0007669"/>
    <property type="project" value="InterPro"/>
</dbReference>
<feature type="coiled-coil region" evidence="3">
    <location>
        <begin position="7"/>
        <end position="86"/>
    </location>
</feature>
<evidence type="ECO:0000256" key="3">
    <source>
        <dbReference type="SAM" id="Coils"/>
    </source>
</evidence>
<keyword evidence="6" id="KW-1185">Reference proteome</keyword>
<comment type="similarity">
    <text evidence="1">Belongs to the BicD family.</text>
</comment>
<feature type="compositionally biased region" description="Basic residues" evidence="4">
    <location>
        <begin position="589"/>
        <end position="603"/>
    </location>
</feature>
<dbReference type="OrthoDB" id="10069295at2759"/>
<proteinExistence type="inferred from homology"/>
<gene>
    <name evidence="5" type="ORF">GDO78_013067</name>
</gene>
<accession>A0A8J6EY38</accession>
<name>A0A8J6EY38_ELECQ</name>
<feature type="coiled-coil region" evidence="3">
    <location>
        <begin position="238"/>
        <end position="265"/>
    </location>
</feature>
<reference evidence="5" key="1">
    <citation type="thesis" date="2020" institute="ProQuest LLC" country="789 East Eisenhower Parkway, Ann Arbor, MI, USA">
        <title>Comparative Genomics and Chromosome Evolution.</title>
        <authorList>
            <person name="Mudd A.B."/>
        </authorList>
    </citation>
    <scope>NUCLEOTIDE SEQUENCE</scope>
    <source>
        <strain evidence="5">HN-11 Male</strain>
        <tissue evidence="5">Kidney and liver</tissue>
    </source>
</reference>
<keyword evidence="2 3" id="KW-0175">Coiled coil</keyword>
<feature type="coiled-coil region" evidence="3">
    <location>
        <begin position="158"/>
        <end position="192"/>
    </location>
</feature>
<evidence type="ECO:0000313" key="5">
    <source>
        <dbReference type="EMBL" id="KAG9477882.1"/>
    </source>
</evidence>
<protein>
    <submittedName>
        <fullName evidence="5">Uncharacterized protein</fullName>
    </submittedName>
</protein>
<evidence type="ECO:0000256" key="4">
    <source>
        <dbReference type="SAM" id="MobiDB-lite"/>
    </source>
</evidence>
<dbReference type="PANTHER" id="PTHR31233:SF10">
    <property type="entry name" value="BICD CARGO ADAPTOR 2"/>
    <property type="match status" value="1"/>
</dbReference>
<dbReference type="AlphaFoldDB" id="A0A8J6EY38"/>
<dbReference type="GO" id="GO:0008093">
    <property type="term" value="F:cytoskeletal anchor activity"/>
    <property type="evidence" value="ECO:0007669"/>
    <property type="project" value="InterPro"/>
</dbReference>
<organism evidence="5 6">
    <name type="scientific">Eleutherodactylus coqui</name>
    <name type="common">Puerto Rican coqui</name>
    <dbReference type="NCBI Taxonomy" id="57060"/>
    <lineage>
        <taxon>Eukaryota</taxon>
        <taxon>Metazoa</taxon>
        <taxon>Chordata</taxon>
        <taxon>Craniata</taxon>
        <taxon>Vertebrata</taxon>
        <taxon>Euteleostomi</taxon>
        <taxon>Amphibia</taxon>
        <taxon>Batrachia</taxon>
        <taxon>Anura</taxon>
        <taxon>Neobatrachia</taxon>
        <taxon>Hyloidea</taxon>
        <taxon>Eleutherodactylidae</taxon>
        <taxon>Eleutherodactylinae</taxon>
        <taxon>Eleutherodactylus</taxon>
        <taxon>Eleutherodactylus</taxon>
    </lineage>
</organism>
<dbReference type="GO" id="GO:0034452">
    <property type="term" value="F:dynactin binding"/>
    <property type="evidence" value="ECO:0007669"/>
    <property type="project" value="TreeGrafter"/>
</dbReference>
<evidence type="ECO:0000256" key="2">
    <source>
        <dbReference type="ARBA" id="ARBA00023054"/>
    </source>
</evidence>
<evidence type="ECO:0000313" key="6">
    <source>
        <dbReference type="Proteomes" id="UP000770717"/>
    </source>
</evidence>
<dbReference type="Gene3D" id="6.10.250.2470">
    <property type="match status" value="1"/>
</dbReference>
<dbReference type="EMBL" id="WNTK01000009">
    <property type="protein sequence ID" value="KAG9477882.1"/>
    <property type="molecule type" value="Genomic_DNA"/>
</dbReference>
<feature type="region of interest" description="Disordered" evidence="4">
    <location>
        <begin position="576"/>
        <end position="603"/>
    </location>
</feature>